<sequence>MPENNRSLADDVRSRSAEQLQQLVLARPDLMQGVAVDTSGLAARAASRASVQRAVESLSADALRVLEALLVSDGDTRAAAARLAVEESVVDGFADDLWTRALLWRKGSALVATRSVSELLLPRATALADNGALDAAPLELPSVGRPGAEQTVTDAHAGQAALDLLRRIESLAAHWQQSPPRVMAKGGVSVRDHKRLASALGLTQGAVAFVAELAHAAGLVADDHDIDATWLPTTAYDEWLETSPAHRWSVLIDAWWAMLRAPSIVGTRDAAGTTVNLLGAGAAWPMMRQRRHDVLAAVAEAGDGVAVDAGDVDDLLRWHRPLRLPPGAPTRSADVLAEAQWLGLLADGQLSSAGRALLADACDEAALEPLLPALLDHVLVQADLTAIAPGPLRDDLRRLMGTVADIESSGGATVYRFSSTSLRRGLDTGWTAPELREQLTAASLTPLPQALGYLIDDVARQHGVARIGAATCYLRSDDEALLDALLADRNTEPLQLLRIAPTVVVSRLPAARVLTLLRDAGYSTLAEDASGTVASTAAAPGRAPVPRPPAPVTTTAVSASVAERFVADLLARNGSAPGESDGDPAVTVDLLLDAAAAGLPVRVGYVDTAGNVKRVTLRPTGVDGGRVTGTVGDAVRTIGVHRITDVSPA</sequence>
<protein>
    <submittedName>
        <fullName evidence="2">XPB/Ssl2-like helicase family protein</fullName>
    </submittedName>
</protein>
<keyword evidence="2" id="KW-0378">Hydrolase</keyword>
<dbReference type="Pfam" id="PF13625">
    <property type="entry name" value="Helicase_C_3"/>
    <property type="match status" value="1"/>
</dbReference>
<keyword evidence="2" id="KW-0347">Helicase</keyword>
<proteinExistence type="predicted"/>
<keyword evidence="2" id="KW-0067">ATP-binding</keyword>
<dbReference type="InterPro" id="IPR032830">
    <property type="entry name" value="XPB/Ssl2_N"/>
</dbReference>
<accession>A0A3D9UKY8</accession>
<dbReference type="OrthoDB" id="3415124at2"/>
<organism evidence="2 3">
    <name type="scientific">Calidifontibacter indicus</name>
    <dbReference type="NCBI Taxonomy" id="419650"/>
    <lineage>
        <taxon>Bacteria</taxon>
        <taxon>Bacillati</taxon>
        <taxon>Actinomycetota</taxon>
        <taxon>Actinomycetes</taxon>
        <taxon>Micrococcales</taxon>
        <taxon>Dermacoccaceae</taxon>
        <taxon>Calidifontibacter</taxon>
    </lineage>
</organism>
<gene>
    <name evidence="2" type="ORF">DFJ65_1126</name>
</gene>
<evidence type="ECO:0000259" key="1">
    <source>
        <dbReference type="Pfam" id="PF13625"/>
    </source>
</evidence>
<dbReference type="AlphaFoldDB" id="A0A3D9UKY8"/>
<comment type="caution">
    <text evidence="2">The sequence shown here is derived from an EMBL/GenBank/DDBJ whole genome shotgun (WGS) entry which is preliminary data.</text>
</comment>
<name>A0A3D9UKY8_9MICO</name>
<reference evidence="2 3" key="1">
    <citation type="submission" date="2018-08" db="EMBL/GenBank/DDBJ databases">
        <title>Sequencing the genomes of 1000 actinobacteria strains.</title>
        <authorList>
            <person name="Klenk H.-P."/>
        </authorList>
    </citation>
    <scope>NUCLEOTIDE SEQUENCE [LARGE SCALE GENOMIC DNA]</scope>
    <source>
        <strain evidence="2 3">DSM 22967</strain>
    </source>
</reference>
<evidence type="ECO:0000313" key="3">
    <source>
        <dbReference type="Proteomes" id="UP000256253"/>
    </source>
</evidence>
<evidence type="ECO:0000313" key="2">
    <source>
        <dbReference type="EMBL" id="REF30132.1"/>
    </source>
</evidence>
<dbReference type="RefSeq" id="WP_147301319.1">
    <property type="nucleotide sequence ID" value="NZ_QTUA01000001.1"/>
</dbReference>
<dbReference type="Proteomes" id="UP000256253">
    <property type="component" value="Unassembled WGS sequence"/>
</dbReference>
<dbReference type="GO" id="GO:0004386">
    <property type="term" value="F:helicase activity"/>
    <property type="evidence" value="ECO:0007669"/>
    <property type="project" value="UniProtKB-KW"/>
</dbReference>
<keyword evidence="3" id="KW-1185">Reference proteome</keyword>
<feature type="domain" description="Helicase XPB/Ssl2 N-terminal" evidence="1">
    <location>
        <begin position="378"/>
        <end position="500"/>
    </location>
</feature>
<dbReference type="EMBL" id="QTUA01000001">
    <property type="protein sequence ID" value="REF30132.1"/>
    <property type="molecule type" value="Genomic_DNA"/>
</dbReference>
<keyword evidence="2" id="KW-0547">Nucleotide-binding</keyword>